<evidence type="ECO:0000313" key="2">
    <source>
        <dbReference type="Proteomes" id="UP000037510"/>
    </source>
</evidence>
<comment type="caution">
    <text evidence="1">The sequence shown here is derived from an EMBL/GenBank/DDBJ whole genome shotgun (WGS) entry which is preliminary data.</text>
</comment>
<organism evidence="1 2">
    <name type="scientific">Operophtera brumata</name>
    <name type="common">Winter moth</name>
    <name type="synonym">Phalaena brumata</name>
    <dbReference type="NCBI Taxonomy" id="104452"/>
    <lineage>
        <taxon>Eukaryota</taxon>
        <taxon>Metazoa</taxon>
        <taxon>Ecdysozoa</taxon>
        <taxon>Arthropoda</taxon>
        <taxon>Hexapoda</taxon>
        <taxon>Insecta</taxon>
        <taxon>Pterygota</taxon>
        <taxon>Neoptera</taxon>
        <taxon>Endopterygota</taxon>
        <taxon>Lepidoptera</taxon>
        <taxon>Glossata</taxon>
        <taxon>Ditrysia</taxon>
        <taxon>Geometroidea</taxon>
        <taxon>Geometridae</taxon>
        <taxon>Larentiinae</taxon>
        <taxon>Operophtera</taxon>
    </lineage>
</organism>
<accession>A0A0L7K2Z2</accession>
<dbReference type="Proteomes" id="UP000037510">
    <property type="component" value="Unassembled WGS sequence"/>
</dbReference>
<dbReference type="AlphaFoldDB" id="A0A0L7K2Z2"/>
<proteinExistence type="predicted"/>
<evidence type="ECO:0000313" key="1">
    <source>
        <dbReference type="EMBL" id="KOB52058.1"/>
    </source>
</evidence>
<protein>
    <submittedName>
        <fullName evidence="1">Tetratricopeptide repeat protein 36-like protein</fullName>
    </submittedName>
</protein>
<reference evidence="1 2" key="1">
    <citation type="journal article" date="2015" name="Genome Biol. Evol.">
        <title>The genome of winter moth (Operophtera brumata) provides a genomic perspective on sexual dimorphism and phenology.</title>
        <authorList>
            <person name="Derks M.F."/>
            <person name="Smit S."/>
            <person name="Salis L."/>
            <person name="Schijlen E."/>
            <person name="Bossers A."/>
            <person name="Mateman C."/>
            <person name="Pijl A.S."/>
            <person name="de Ridder D."/>
            <person name="Groenen M.A."/>
            <person name="Visser M.E."/>
            <person name="Megens H.J."/>
        </authorList>
    </citation>
    <scope>NUCLEOTIDE SEQUENCE [LARGE SCALE GENOMIC DNA]</scope>
    <source>
        <strain evidence="1">WM2013NL</strain>
        <tissue evidence="1">Head and thorax</tissue>
    </source>
</reference>
<dbReference type="EMBL" id="JTDY01014054">
    <property type="protein sequence ID" value="KOB52058.1"/>
    <property type="molecule type" value="Genomic_DNA"/>
</dbReference>
<keyword evidence="2" id="KW-1185">Reference proteome</keyword>
<sequence length="81" mass="8931">MADSSPAFKESIALCARAVQLAECGKLQDALVCMNRGVDAAPVRPAAYNDRAQLLRLMLRDEGKREQLQLNVASCRMHWSA</sequence>
<name>A0A0L7K2Z2_OPEBR</name>
<gene>
    <name evidence="1" type="ORF">OBRU01_26587</name>
</gene>